<dbReference type="Proteomes" id="UP000243719">
    <property type="component" value="Unassembled WGS sequence"/>
</dbReference>
<dbReference type="SUPFAM" id="SSF54768">
    <property type="entry name" value="dsRNA-binding domain-like"/>
    <property type="match status" value="1"/>
</dbReference>
<feature type="active site" evidence="15">
    <location>
        <position position="114"/>
    </location>
</feature>
<evidence type="ECO:0000256" key="3">
    <source>
        <dbReference type="ARBA" id="ARBA00010183"/>
    </source>
</evidence>
<dbReference type="GO" id="GO:0046872">
    <property type="term" value="F:metal ion binding"/>
    <property type="evidence" value="ECO:0007669"/>
    <property type="project" value="UniProtKB-KW"/>
</dbReference>
<proteinExistence type="inferred from homology"/>
<dbReference type="RefSeq" id="WP_091912359.1">
    <property type="nucleotide sequence ID" value="NZ_FNLO01000014.1"/>
</dbReference>
<dbReference type="EMBL" id="FNLO01000014">
    <property type="protein sequence ID" value="SDV50991.1"/>
    <property type="molecule type" value="Genomic_DNA"/>
</dbReference>
<dbReference type="SUPFAM" id="SSF69065">
    <property type="entry name" value="RNase III domain-like"/>
    <property type="match status" value="1"/>
</dbReference>
<comment type="catalytic activity">
    <reaction evidence="1 15">
        <text>Endonucleolytic cleavage to 5'-phosphomonoester.</text>
        <dbReference type="EC" id="3.1.26.3"/>
    </reaction>
</comment>
<dbReference type="STRING" id="1770053.SAMN05216551_11488"/>
<keyword evidence="10 15" id="KW-0479">Metal-binding</keyword>
<keyword evidence="14 15" id="KW-0694">RNA-binding</keyword>
<keyword evidence="5 15" id="KW-0963">Cytoplasm</keyword>
<dbReference type="GO" id="GO:0010468">
    <property type="term" value="P:regulation of gene expression"/>
    <property type="evidence" value="ECO:0007669"/>
    <property type="project" value="TreeGrafter"/>
</dbReference>
<dbReference type="PANTHER" id="PTHR11207">
    <property type="entry name" value="RIBONUCLEASE III"/>
    <property type="match status" value="1"/>
</dbReference>
<sequence>MATHALEKRLGYTFGDAGLLARALTHRSHGANHNERLEFLGDSVLNCAVAAMLYRRFGDLDEGTLSRVRAGLVRQETLHEHALRLSLSDALLLGEGELRSGGAHRPSILADALEAVIGAVYLDGGFDAASAVLERLYLPLLDRVDTSARGKDAKTRLQEHLQGRRLALPTYTLLATVGAAHDQAFEVSCSVPALDVTANGRGTSRRAAEQEAAAAVLQRLAPADSLPDAAATVATAASAAAPTAGATASPARSQRAPRPTLRRKERAPSEARRDAADRSGDGDEA</sequence>
<evidence type="ECO:0000256" key="11">
    <source>
        <dbReference type="ARBA" id="ARBA00022759"/>
    </source>
</evidence>
<feature type="domain" description="RNase III" evidence="18">
    <location>
        <begin position="3"/>
        <end position="125"/>
    </location>
</feature>
<dbReference type="FunFam" id="3.30.160.20:FF:000003">
    <property type="entry name" value="Ribonuclease 3"/>
    <property type="match status" value="1"/>
</dbReference>
<dbReference type="SMART" id="SM00358">
    <property type="entry name" value="DSRM"/>
    <property type="match status" value="1"/>
</dbReference>
<evidence type="ECO:0000256" key="10">
    <source>
        <dbReference type="ARBA" id="ARBA00022723"/>
    </source>
</evidence>
<dbReference type="Gene3D" id="3.30.160.20">
    <property type="match status" value="1"/>
</dbReference>
<comment type="similarity">
    <text evidence="3">Belongs to the ribonuclease III family.</text>
</comment>
<dbReference type="InterPro" id="IPR036389">
    <property type="entry name" value="RNase_III_sf"/>
</dbReference>
<dbReference type="SMART" id="SM00535">
    <property type="entry name" value="RIBOc"/>
    <property type="match status" value="1"/>
</dbReference>
<dbReference type="AlphaFoldDB" id="A0A1H2PUU6"/>
<evidence type="ECO:0000256" key="2">
    <source>
        <dbReference type="ARBA" id="ARBA00004496"/>
    </source>
</evidence>
<protein>
    <recommendedName>
        <fullName evidence="15">Ribonuclease 3</fullName>
        <ecNumber evidence="15">3.1.26.3</ecNumber>
    </recommendedName>
    <alternativeName>
        <fullName evidence="15">Ribonuclease III</fullName>
        <shortName evidence="15">RNase III</shortName>
    </alternativeName>
</protein>
<dbReference type="PROSITE" id="PS50137">
    <property type="entry name" value="DS_RBD"/>
    <property type="match status" value="1"/>
</dbReference>
<gene>
    <name evidence="15" type="primary">rnc</name>
    <name evidence="19" type="ORF">SAMN05216551_11488</name>
</gene>
<dbReference type="GO" id="GO:0003725">
    <property type="term" value="F:double-stranded RNA binding"/>
    <property type="evidence" value="ECO:0007669"/>
    <property type="project" value="TreeGrafter"/>
</dbReference>
<evidence type="ECO:0000256" key="14">
    <source>
        <dbReference type="ARBA" id="ARBA00022884"/>
    </source>
</evidence>
<evidence type="ECO:0000256" key="1">
    <source>
        <dbReference type="ARBA" id="ARBA00000109"/>
    </source>
</evidence>
<dbReference type="Gene3D" id="1.10.1520.10">
    <property type="entry name" value="Ribonuclease III domain"/>
    <property type="match status" value="1"/>
</dbReference>
<dbReference type="OrthoDB" id="9805026at2"/>
<feature type="compositionally biased region" description="Low complexity" evidence="16">
    <location>
        <begin position="232"/>
        <end position="251"/>
    </location>
</feature>
<evidence type="ECO:0000313" key="20">
    <source>
        <dbReference type="Proteomes" id="UP000243719"/>
    </source>
</evidence>
<feature type="binding site" evidence="15">
    <location>
        <position position="111"/>
    </location>
    <ligand>
        <name>Mg(2+)</name>
        <dbReference type="ChEBI" id="CHEBI:18420"/>
    </ligand>
</feature>
<evidence type="ECO:0000256" key="12">
    <source>
        <dbReference type="ARBA" id="ARBA00022801"/>
    </source>
</evidence>
<evidence type="ECO:0000256" key="5">
    <source>
        <dbReference type="ARBA" id="ARBA00022490"/>
    </source>
</evidence>
<comment type="subcellular location">
    <subcellularLocation>
        <location evidence="2 15">Cytoplasm</location>
    </subcellularLocation>
</comment>
<keyword evidence="15" id="KW-0699">rRNA-binding</keyword>
<dbReference type="Pfam" id="PF00035">
    <property type="entry name" value="dsrm"/>
    <property type="match status" value="1"/>
</dbReference>
<dbReference type="GO" id="GO:0042802">
    <property type="term" value="F:identical protein binding"/>
    <property type="evidence" value="ECO:0007669"/>
    <property type="project" value="UniProtKB-ARBA"/>
</dbReference>
<organism evidence="19 20">
    <name type="scientific">Chitinasiproducens palmae</name>
    <dbReference type="NCBI Taxonomy" id="1770053"/>
    <lineage>
        <taxon>Bacteria</taxon>
        <taxon>Pseudomonadati</taxon>
        <taxon>Pseudomonadota</taxon>
        <taxon>Betaproteobacteria</taxon>
        <taxon>Burkholderiales</taxon>
        <taxon>Burkholderiaceae</taxon>
        <taxon>Chitinasiproducens</taxon>
    </lineage>
</organism>
<dbReference type="InterPro" id="IPR000999">
    <property type="entry name" value="RNase_III_dom"/>
</dbReference>
<keyword evidence="13 15" id="KW-0460">Magnesium</keyword>
<dbReference type="NCBIfam" id="TIGR02191">
    <property type="entry name" value="RNaseIII"/>
    <property type="match status" value="1"/>
</dbReference>
<evidence type="ECO:0000256" key="7">
    <source>
        <dbReference type="ARBA" id="ARBA00022664"/>
    </source>
</evidence>
<dbReference type="CDD" id="cd00593">
    <property type="entry name" value="RIBOc"/>
    <property type="match status" value="1"/>
</dbReference>
<dbReference type="InterPro" id="IPR014720">
    <property type="entry name" value="dsRBD_dom"/>
</dbReference>
<dbReference type="GO" id="GO:0019843">
    <property type="term" value="F:rRNA binding"/>
    <property type="evidence" value="ECO:0007669"/>
    <property type="project" value="UniProtKB-KW"/>
</dbReference>
<evidence type="ECO:0000259" key="17">
    <source>
        <dbReference type="PROSITE" id="PS50137"/>
    </source>
</evidence>
<comment type="function">
    <text evidence="15">Digests double-stranded RNA. Involved in the processing of primary rRNA transcript to yield the immediate precursors to the large and small rRNAs (23S and 16S). Processes some mRNAs, and tRNAs when they are encoded in the rRNA operon. Processes pre-crRNA and tracrRNA of type II CRISPR loci if present in the organism.</text>
</comment>
<comment type="cofactor">
    <cofactor evidence="15">
        <name>Mg(2+)</name>
        <dbReference type="ChEBI" id="CHEBI:18420"/>
    </cofactor>
</comment>
<feature type="domain" description="DRBM" evidence="17">
    <location>
        <begin position="152"/>
        <end position="222"/>
    </location>
</feature>
<dbReference type="PROSITE" id="PS50142">
    <property type="entry name" value="RNASE_3_2"/>
    <property type="match status" value="1"/>
</dbReference>
<evidence type="ECO:0000256" key="6">
    <source>
        <dbReference type="ARBA" id="ARBA00022552"/>
    </source>
</evidence>
<dbReference type="Pfam" id="PF14622">
    <property type="entry name" value="Ribonucleas_3_3"/>
    <property type="match status" value="1"/>
</dbReference>
<dbReference type="InterPro" id="IPR011907">
    <property type="entry name" value="RNase_III"/>
</dbReference>
<keyword evidence="11 15" id="KW-0255">Endonuclease</keyword>
<evidence type="ECO:0000256" key="9">
    <source>
        <dbReference type="ARBA" id="ARBA00022722"/>
    </source>
</evidence>
<feature type="binding site" evidence="15">
    <location>
        <position position="38"/>
    </location>
    <ligand>
        <name>Mg(2+)</name>
        <dbReference type="ChEBI" id="CHEBI:18420"/>
    </ligand>
</feature>
<dbReference type="GO" id="GO:0008033">
    <property type="term" value="P:tRNA processing"/>
    <property type="evidence" value="ECO:0007669"/>
    <property type="project" value="UniProtKB-KW"/>
</dbReference>
<dbReference type="GO" id="GO:0004525">
    <property type="term" value="F:ribonuclease III activity"/>
    <property type="evidence" value="ECO:0007669"/>
    <property type="project" value="UniProtKB-UniRule"/>
</dbReference>
<keyword evidence="9 15" id="KW-0540">Nuclease</keyword>
<dbReference type="PANTHER" id="PTHR11207:SF0">
    <property type="entry name" value="RIBONUCLEASE 3"/>
    <property type="match status" value="1"/>
</dbReference>
<keyword evidence="12 15" id="KW-0378">Hydrolase</keyword>
<dbReference type="GO" id="GO:0006364">
    <property type="term" value="P:rRNA processing"/>
    <property type="evidence" value="ECO:0007669"/>
    <property type="project" value="UniProtKB-UniRule"/>
</dbReference>
<name>A0A1H2PUU6_9BURK</name>
<evidence type="ECO:0000256" key="13">
    <source>
        <dbReference type="ARBA" id="ARBA00022842"/>
    </source>
</evidence>
<evidence type="ECO:0000256" key="16">
    <source>
        <dbReference type="SAM" id="MobiDB-lite"/>
    </source>
</evidence>
<feature type="compositionally biased region" description="Basic and acidic residues" evidence="16">
    <location>
        <begin position="266"/>
        <end position="285"/>
    </location>
</feature>
<dbReference type="EC" id="3.1.26.3" evidence="15"/>
<feature type="active site" evidence="15">
    <location>
        <position position="42"/>
    </location>
</feature>
<evidence type="ECO:0000313" key="19">
    <source>
        <dbReference type="EMBL" id="SDV50991.1"/>
    </source>
</evidence>
<dbReference type="HAMAP" id="MF_00104">
    <property type="entry name" value="RNase_III"/>
    <property type="match status" value="1"/>
</dbReference>
<keyword evidence="7 15" id="KW-0507">mRNA processing</keyword>
<evidence type="ECO:0000256" key="8">
    <source>
        <dbReference type="ARBA" id="ARBA00022694"/>
    </source>
</evidence>
<keyword evidence="20" id="KW-1185">Reference proteome</keyword>
<feature type="region of interest" description="Disordered" evidence="16">
    <location>
        <begin position="232"/>
        <end position="285"/>
    </location>
</feature>
<keyword evidence="8 15" id="KW-0819">tRNA processing</keyword>
<dbReference type="PROSITE" id="PS00517">
    <property type="entry name" value="RNASE_3_1"/>
    <property type="match status" value="1"/>
</dbReference>
<dbReference type="CDD" id="cd10845">
    <property type="entry name" value="DSRM_RNAse_III_family"/>
    <property type="match status" value="1"/>
</dbReference>
<dbReference type="FunFam" id="1.10.1520.10:FF:000001">
    <property type="entry name" value="Ribonuclease 3"/>
    <property type="match status" value="1"/>
</dbReference>
<evidence type="ECO:0000259" key="18">
    <source>
        <dbReference type="PROSITE" id="PS50142"/>
    </source>
</evidence>
<comment type="subunit">
    <text evidence="4 15">Homodimer.</text>
</comment>
<reference evidence="20" key="1">
    <citation type="submission" date="2016-09" db="EMBL/GenBank/DDBJ databases">
        <authorList>
            <person name="Varghese N."/>
            <person name="Submissions S."/>
        </authorList>
    </citation>
    <scope>NUCLEOTIDE SEQUENCE [LARGE SCALE GENOMIC DNA]</scope>
    <source>
        <strain evidence="20">JS23</strain>
    </source>
</reference>
<dbReference type="GO" id="GO:0006397">
    <property type="term" value="P:mRNA processing"/>
    <property type="evidence" value="ECO:0007669"/>
    <property type="project" value="UniProtKB-UniRule"/>
</dbReference>
<evidence type="ECO:0000256" key="15">
    <source>
        <dbReference type="HAMAP-Rule" id="MF_00104"/>
    </source>
</evidence>
<keyword evidence="6 15" id="KW-0698">rRNA processing</keyword>
<feature type="binding site" evidence="15">
    <location>
        <position position="114"/>
    </location>
    <ligand>
        <name>Mg(2+)</name>
        <dbReference type="ChEBI" id="CHEBI:18420"/>
    </ligand>
</feature>
<accession>A0A1H2PUU6</accession>
<dbReference type="GO" id="GO:0005737">
    <property type="term" value="C:cytoplasm"/>
    <property type="evidence" value="ECO:0007669"/>
    <property type="project" value="UniProtKB-SubCell"/>
</dbReference>
<evidence type="ECO:0000256" key="4">
    <source>
        <dbReference type="ARBA" id="ARBA00011738"/>
    </source>
</evidence>